<keyword evidence="3" id="KW-0446">Lipid-binding</keyword>
<dbReference type="GO" id="GO:0008289">
    <property type="term" value="F:lipid binding"/>
    <property type="evidence" value="ECO:0007669"/>
    <property type="project" value="UniProtKB-KW"/>
</dbReference>
<evidence type="ECO:0000259" key="5">
    <source>
        <dbReference type="SMART" id="SM00499"/>
    </source>
</evidence>
<accession>A0A2P5AJ37</accession>
<dbReference type="Gene3D" id="1.10.110.10">
    <property type="entry name" value="Plant lipid-transfer and hydrophobic proteins"/>
    <property type="match status" value="1"/>
</dbReference>
<comment type="caution">
    <text evidence="6">The sequence shown here is derived from an EMBL/GenBank/DDBJ whole genome shotgun (WGS) entry which is preliminary data.</text>
</comment>
<name>A0A2P5AJ37_TREOI</name>
<feature type="compositionally biased region" description="Basic and acidic residues" evidence="4">
    <location>
        <begin position="1"/>
        <end position="22"/>
    </location>
</feature>
<keyword evidence="7" id="KW-1185">Reference proteome</keyword>
<dbReference type="InParanoid" id="A0A2P5AJ37"/>
<dbReference type="SUPFAM" id="SSF47699">
    <property type="entry name" value="Bifunctional inhibitor/lipid-transfer protein/seed storage 2S albumin"/>
    <property type="match status" value="1"/>
</dbReference>
<dbReference type="InterPro" id="IPR016140">
    <property type="entry name" value="Bifunc_inhib/LTP/seed_store"/>
</dbReference>
<dbReference type="PANTHER" id="PTHR33214">
    <property type="entry name" value="BIFUNCTIONAL INHIBITOR/LIPID-TRANSFER PROTEIN/SEED STORAGE 2S ALBUMIN SUPERFAMILY PROTEIN"/>
    <property type="match status" value="1"/>
</dbReference>
<dbReference type="AlphaFoldDB" id="A0A2P5AJ37"/>
<sequence length="106" mass="11675">MRMKKNMRDTSIHDHDDDHDGGSFDDGQASRVANAVVICSPVEMDPCKEAIATTASPSSICCRMVREQRPCLCGYLNDPNLRPTINSPNARRVASICGVELFPTCY</sequence>
<dbReference type="CDD" id="cd01959">
    <property type="entry name" value="nsLTP2"/>
    <property type="match status" value="1"/>
</dbReference>
<dbReference type="STRING" id="63057.A0A2P5AJ37"/>
<reference evidence="7" key="1">
    <citation type="submission" date="2016-06" db="EMBL/GenBank/DDBJ databases">
        <title>Parallel loss of symbiosis genes in relatives of nitrogen-fixing non-legume Parasponia.</title>
        <authorList>
            <person name="Van Velzen R."/>
            <person name="Holmer R."/>
            <person name="Bu F."/>
            <person name="Rutten L."/>
            <person name="Van Zeijl A."/>
            <person name="Liu W."/>
            <person name="Santuari L."/>
            <person name="Cao Q."/>
            <person name="Sharma T."/>
            <person name="Shen D."/>
            <person name="Roswanjaya Y."/>
            <person name="Wardhani T."/>
            <person name="Kalhor M.S."/>
            <person name="Jansen J."/>
            <person name="Van den Hoogen J."/>
            <person name="Gungor B."/>
            <person name="Hartog M."/>
            <person name="Hontelez J."/>
            <person name="Verver J."/>
            <person name="Yang W.-C."/>
            <person name="Schijlen E."/>
            <person name="Repin R."/>
            <person name="Schilthuizen M."/>
            <person name="Schranz E."/>
            <person name="Heidstra R."/>
            <person name="Miyata K."/>
            <person name="Fedorova E."/>
            <person name="Kohlen W."/>
            <person name="Bisseling T."/>
            <person name="Smit S."/>
            <person name="Geurts R."/>
        </authorList>
    </citation>
    <scope>NUCLEOTIDE SEQUENCE [LARGE SCALE GENOMIC DNA]</scope>
    <source>
        <strain evidence="7">cv. RG33-2</strain>
    </source>
</reference>
<proteinExistence type="predicted"/>
<evidence type="ECO:0000313" key="7">
    <source>
        <dbReference type="Proteomes" id="UP000237000"/>
    </source>
</evidence>
<dbReference type="PANTHER" id="PTHR33214:SF44">
    <property type="entry name" value="NON-SPECIFIC LIPID TRANSFER PROTEIN GPI-ANCHORED 33"/>
    <property type="match status" value="1"/>
</dbReference>
<keyword evidence="2" id="KW-0813">Transport</keyword>
<evidence type="ECO:0000256" key="4">
    <source>
        <dbReference type="SAM" id="MobiDB-lite"/>
    </source>
</evidence>
<evidence type="ECO:0000256" key="1">
    <source>
        <dbReference type="ARBA" id="ARBA00003211"/>
    </source>
</evidence>
<protein>
    <submittedName>
        <fullName evidence="6">Bifunctional inhibitor/plant lipid transfer protein/seed storage helical domain containing protein</fullName>
    </submittedName>
</protein>
<organism evidence="6 7">
    <name type="scientific">Trema orientale</name>
    <name type="common">Charcoal tree</name>
    <name type="synonym">Celtis orientalis</name>
    <dbReference type="NCBI Taxonomy" id="63057"/>
    <lineage>
        <taxon>Eukaryota</taxon>
        <taxon>Viridiplantae</taxon>
        <taxon>Streptophyta</taxon>
        <taxon>Embryophyta</taxon>
        <taxon>Tracheophyta</taxon>
        <taxon>Spermatophyta</taxon>
        <taxon>Magnoliopsida</taxon>
        <taxon>eudicotyledons</taxon>
        <taxon>Gunneridae</taxon>
        <taxon>Pentapetalae</taxon>
        <taxon>rosids</taxon>
        <taxon>fabids</taxon>
        <taxon>Rosales</taxon>
        <taxon>Cannabaceae</taxon>
        <taxon>Trema</taxon>
    </lineage>
</organism>
<evidence type="ECO:0000256" key="2">
    <source>
        <dbReference type="ARBA" id="ARBA00022448"/>
    </source>
</evidence>
<feature type="region of interest" description="Disordered" evidence="4">
    <location>
        <begin position="1"/>
        <end position="27"/>
    </location>
</feature>
<dbReference type="EMBL" id="JXTC01000823">
    <property type="protein sequence ID" value="PON36569.1"/>
    <property type="molecule type" value="Genomic_DNA"/>
</dbReference>
<dbReference type="SMART" id="SM00499">
    <property type="entry name" value="AAI"/>
    <property type="match status" value="1"/>
</dbReference>
<feature type="domain" description="Bifunctional inhibitor/plant lipid transfer protein/seed storage helical" evidence="5">
    <location>
        <begin position="39"/>
        <end position="105"/>
    </location>
</feature>
<evidence type="ECO:0000256" key="3">
    <source>
        <dbReference type="ARBA" id="ARBA00023121"/>
    </source>
</evidence>
<gene>
    <name evidence="6" type="ORF">TorRG33x02_349060</name>
</gene>
<dbReference type="InterPro" id="IPR033872">
    <property type="entry name" value="nsLTP2"/>
</dbReference>
<comment type="function">
    <text evidence="1">Plant non-specific lipid-transfer proteins transfer phospholipids as well as galactolipids across membranes. May play a role in wax or cutin deposition in the cell walls of expanding epidermal cells and certain secretory tissues.</text>
</comment>
<dbReference type="Proteomes" id="UP000237000">
    <property type="component" value="Unassembled WGS sequence"/>
</dbReference>
<dbReference type="GO" id="GO:0006869">
    <property type="term" value="P:lipid transport"/>
    <property type="evidence" value="ECO:0007669"/>
    <property type="project" value="InterPro"/>
</dbReference>
<dbReference type="InterPro" id="IPR036312">
    <property type="entry name" value="Bifun_inhib/LTP/seed_sf"/>
</dbReference>
<evidence type="ECO:0000313" key="6">
    <source>
        <dbReference type="EMBL" id="PON36569.1"/>
    </source>
</evidence>
<dbReference type="OrthoDB" id="665742at2759"/>